<dbReference type="SUPFAM" id="SSF53098">
    <property type="entry name" value="Ribonuclease H-like"/>
    <property type="match status" value="1"/>
</dbReference>
<dbReference type="Pfam" id="PF14372">
    <property type="entry name" value="hAT-like_RNase-H"/>
    <property type="match status" value="1"/>
</dbReference>
<proteinExistence type="predicted"/>
<dbReference type="InterPro" id="IPR025525">
    <property type="entry name" value="hAT-like_transposase_RNase-H"/>
</dbReference>
<keyword evidence="4" id="KW-1185">Reference proteome</keyword>
<feature type="compositionally biased region" description="Low complexity" evidence="1">
    <location>
        <begin position="172"/>
        <end position="187"/>
    </location>
</feature>
<evidence type="ECO:0000256" key="1">
    <source>
        <dbReference type="SAM" id="MobiDB-lite"/>
    </source>
</evidence>
<protein>
    <recommendedName>
        <fullName evidence="2">hAT-like transposase RNase-H fold domain-containing protein</fullName>
    </recommendedName>
</protein>
<dbReference type="PANTHER" id="PTHR23272">
    <property type="entry name" value="BED FINGER-RELATED"/>
    <property type="match status" value="1"/>
</dbReference>
<dbReference type="AlphaFoldDB" id="A0AAD8HDM4"/>
<dbReference type="PANTHER" id="PTHR23272:SF182">
    <property type="entry name" value="OS09G0381850 PROTEIN"/>
    <property type="match status" value="1"/>
</dbReference>
<gene>
    <name evidence="3" type="ORF">POM88_040805</name>
</gene>
<sequence>MTEIEFAVHNVRASVKYITNYVSRLQVFGDIVTQLRLLDKKLILDCGTKWNATYAMLMVAIGTDYPTSNLFLPELWHIKKILDEAQFSEDSCLKTIATNLKMKFDKYWDDCNLLISLAAILDPRNKIKFIEFSFGEIYSSDIAIRHLNEVRDCLYKLFEEYMSSHKSKIVEGQLQSESQSQSSKFIGSGKGKSRGRAQFDSMMRIVDIHPTEKSELEFFFHDEEIDPPFDALESAFSAGGRVIEPHRASLGTDIVQVLLCGADWYRAFYGLKKKGRMNTNHERLPGTYQL</sequence>
<evidence type="ECO:0000259" key="2">
    <source>
        <dbReference type="Pfam" id="PF14372"/>
    </source>
</evidence>
<dbReference type="EMBL" id="JAUIZM010000009">
    <property type="protein sequence ID" value="KAK1365244.1"/>
    <property type="molecule type" value="Genomic_DNA"/>
</dbReference>
<accession>A0AAD8HDM4</accession>
<comment type="caution">
    <text evidence="3">The sequence shown here is derived from an EMBL/GenBank/DDBJ whole genome shotgun (WGS) entry which is preliminary data.</text>
</comment>
<feature type="region of interest" description="Disordered" evidence="1">
    <location>
        <begin position="172"/>
        <end position="195"/>
    </location>
</feature>
<evidence type="ECO:0000313" key="3">
    <source>
        <dbReference type="EMBL" id="KAK1365244.1"/>
    </source>
</evidence>
<reference evidence="3" key="2">
    <citation type="submission" date="2023-05" db="EMBL/GenBank/DDBJ databases">
        <authorList>
            <person name="Schelkunov M.I."/>
        </authorList>
    </citation>
    <scope>NUCLEOTIDE SEQUENCE</scope>
    <source>
        <strain evidence="3">Hsosn_3</strain>
        <tissue evidence="3">Leaf</tissue>
    </source>
</reference>
<reference evidence="3" key="1">
    <citation type="submission" date="2023-02" db="EMBL/GenBank/DDBJ databases">
        <title>Genome of toxic invasive species Heracleum sosnowskyi carries increased number of genes despite the absence of recent whole-genome duplications.</title>
        <authorList>
            <person name="Schelkunov M."/>
            <person name="Shtratnikova V."/>
            <person name="Makarenko M."/>
            <person name="Klepikova A."/>
            <person name="Omelchenko D."/>
            <person name="Novikova G."/>
            <person name="Obukhova E."/>
            <person name="Bogdanov V."/>
            <person name="Penin A."/>
            <person name="Logacheva M."/>
        </authorList>
    </citation>
    <scope>NUCLEOTIDE SEQUENCE</scope>
    <source>
        <strain evidence="3">Hsosn_3</strain>
        <tissue evidence="3">Leaf</tissue>
    </source>
</reference>
<dbReference type="Proteomes" id="UP001237642">
    <property type="component" value="Unassembled WGS sequence"/>
</dbReference>
<feature type="domain" description="hAT-like transposase RNase-H fold" evidence="2">
    <location>
        <begin position="63"/>
        <end position="161"/>
    </location>
</feature>
<evidence type="ECO:0000313" key="4">
    <source>
        <dbReference type="Proteomes" id="UP001237642"/>
    </source>
</evidence>
<dbReference type="InterPro" id="IPR012337">
    <property type="entry name" value="RNaseH-like_sf"/>
</dbReference>
<organism evidence="3 4">
    <name type="scientific">Heracleum sosnowskyi</name>
    <dbReference type="NCBI Taxonomy" id="360622"/>
    <lineage>
        <taxon>Eukaryota</taxon>
        <taxon>Viridiplantae</taxon>
        <taxon>Streptophyta</taxon>
        <taxon>Embryophyta</taxon>
        <taxon>Tracheophyta</taxon>
        <taxon>Spermatophyta</taxon>
        <taxon>Magnoliopsida</taxon>
        <taxon>eudicotyledons</taxon>
        <taxon>Gunneridae</taxon>
        <taxon>Pentapetalae</taxon>
        <taxon>asterids</taxon>
        <taxon>campanulids</taxon>
        <taxon>Apiales</taxon>
        <taxon>Apiaceae</taxon>
        <taxon>Apioideae</taxon>
        <taxon>apioid superclade</taxon>
        <taxon>Tordylieae</taxon>
        <taxon>Tordyliinae</taxon>
        <taxon>Heracleum</taxon>
    </lineage>
</organism>
<dbReference type="GO" id="GO:0003677">
    <property type="term" value="F:DNA binding"/>
    <property type="evidence" value="ECO:0007669"/>
    <property type="project" value="InterPro"/>
</dbReference>
<name>A0AAD8HDM4_9APIA</name>